<evidence type="ECO:0000313" key="2">
    <source>
        <dbReference type="EMBL" id="KAL1569144.1"/>
    </source>
</evidence>
<feature type="compositionally biased region" description="Polar residues" evidence="1">
    <location>
        <begin position="15"/>
        <end position="25"/>
    </location>
</feature>
<dbReference type="AlphaFoldDB" id="A0ABD1IN45"/>
<protein>
    <submittedName>
        <fullName evidence="2">Uncharacterized protein</fullName>
    </submittedName>
</protein>
<keyword evidence="3" id="KW-1185">Reference proteome</keyword>
<gene>
    <name evidence="2" type="ORF">AAHA92_00656</name>
</gene>
<name>A0ABD1IN45_SALDI</name>
<dbReference type="EMBL" id="JBEAFC010000001">
    <property type="protein sequence ID" value="KAL1569144.1"/>
    <property type="molecule type" value="Genomic_DNA"/>
</dbReference>
<reference evidence="2 3" key="1">
    <citation type="submission" date="2024-06" db="EMBL/GenBank/DDBJ databases">
        <title>A chromosome level genome sequence of Diviner's sage (Salvia divinorum).</title>
        <authorList>
            <person name="Ford S.A."/>
            <person name="Ro D.-K."/>
            <person name="Ness R.W."/>
            <person name="Phillips M.A."/>
        </authorList>
    </citation>
    <scope>NUCLEOTIDE SEQUENCE [LARGE SCALE GENOMIC DNA]</scope>
    <source>
        <strain evidence="2">SAF-2024a</strain>
        <tissue evidence="2">Leaf</tissue>
    </source>
</reference>
<dbReference type="Proteomes" id="UP001567538">
    <property type="component" value="Unassembled WGS sequence"/>
</dbReference>
<comment type="caution">
    <text evidence="2">The sequence shown here is derived from an EMBL/GenBank/DDBJ whole genome shotgun (WGS) entry which is preliminary data.</text>
</comment>
<organism evidence="2 3">
    <name type="scientific">Salvia divinorum</name>
    <name type="common">Maria pastora</name>
    <name type="synonym">Diviner's sage</name>
    <dbReference type="NCBI Taxonomy" id="28513"/>
    <lineage>
        <taxon>Eukaryota</taxon>
        <taxon>Viridiplantae</taxon>
        <taxon>Streptophyta</taxon>
        <taxon>Embryophyta</taxon>
        <taxon>Tracheophyta</taxon>
        <taxon>Spermatophyta</taxon>
        <taxon>Magnoliopsida</taxon>
        <taxon>eudicotyledons</taxon>
        <taxon>Gunneridae</taxon>
        <taxon>Pentapetalae</taxon>
        <taxon>asterids</taxon>
        <taxon>lamiids</taxon>
        <taxon>Lamiales</taxon>
        <taxon>Lamiaceae</taxon>
        <taxon>Nepetoideae</taxon>
        <taxon>Mentheae</taxon>
        <taxon>Salviinae</taxon>
        <taxon>Salvia</taxon>
        <taxon>Salvia subgen. Calosphace</taxon>
    </lineage>
</organism>
<dbReference type="CDD" id="cd00303">
    <property type="entry name" value="retropepsin_like"/>
    <property type="match status" value="1"/>
</dbReference>
<sequence>MHIYTTTKNHPGRTTPRQFTDSPCVTSRKGGETHKGLCWYCEEKWSRAHVCSKKFYALMGTDEDEDSQDDVTKSYPKFDEVIEPNDDGENMVITSDVSSIHVISPKLKSHSIRLTGYINNVSVSVLINGSSMHNFIKPAIAEKLSIPIRATTLFRDNAFAIDLFILHVEGPDFILGVQWLQELEDVTKIIGI</sequence>
<proteinExistence type="predicted"/>
<accession>A0ABD1IN45</accession>
<feature type="region of interest" description="Disordered" evidence="1">
    <location>
        <begin position="1"/>
        <end position="31"/>
    </location>
</feature>
<evidence type="ECO:0000256" key="1">
    <source>
        <dbReference type="SAM" id="MobiDB-lite"/>
    </source>
</evidence>
<evidence type="ECO:0000313" key="3">
    <source>
        <dbReference type="Proteomes" id="UP001567538"/>
    </source>
</evidence>